<protein>
    <recommendedName>
        <fullName evidence="3">F-box domain-containing protein</fullName>
    </recommendedName>
</protein>
<gene>
    <name evidence="1" type="ORF">CRHIZ90672A_00010180</name>
</gene>
<accession>A0A9N9YJE0</accession>
<evidence type="ECO:0000313" key="1">
    <source>
        <dbReference type="EMBL" id="CAH0019462.1"/>
    </source>
</evidence>
<keyword evidence="2" id="KW-1185">Reference proteome</keyword>
<dbReference type="AlphaFoldDB" id="A0A9N9YJE0"/>
<evidence type="ECO:0008006" key="3">
    <source>
        <dbReference type="Google" id="ProtNLM"/>
    </source>
</evidence>
<comment type="caution">
    <text evidence="1">The sequence shown here is derived from an EMBL/GenBank/DDBJ whole genome shotgun (WGS) entry which is preliminary data.</text>
</comment>
<dbReference type="Proteomes" id="UP000696573">
    <property type="component" value="Unassembled WGS sequence"/>
</dbReference>
<dbReference type="EMBL" id="CABFNQ020000555">
    <property type="protein sequence ID" value="CAH0019462.1"/>
    <property type="molecule type" value="Genomic_DNA"/>
</dbReference>
<organism evidence="1 2">
    <name type="scientific">Clonostachys rhizophaga</name>
    <dbReference type="NCBI Taxonomy" id="160324"/>
    <lineage>
        <taxon>Eukaryota</taxon>
        <taxon>Fungi</taxon>
        <taxon>Dikarya</taxon>
        <taxon>Ascomycota</taxon>
        <taxon>Pezizomycotina</taxon>
        <taxon>Sordariomycetes</taxon>
        <taxon>Hypocreomycetidae</taxon>
        <taxon>Hypocreales</taxon>
        <taxon>Bionectriaceae</taxon>
        <taxon>Clonostachys</taxon>
    </lineage>
</organism>
<name>A0A9N9YJE0_9HYPO</name>
<evidence type="ECO:0000313" key="2">
    <source>
        <dbReference type="Proteomes" id="UP000696573"/>
    </source>
</evidence>
<proteinExistence type="predicted"/>
<sequence>MESISYLAALPSEILQLIIEHTHASGHWPLAQTCKHLYLNSQPILGRHRKAYQEFRISCDLDPQTVPNLLWSALSPGAASIDAWHVREFEVWTDRINNDPWEVDADTGDLWIVEGRQPWSFPDDDADYFFDKLYKVPDFFPKDDTYYVQAREELKTGADTFLKAFLLAHLPRMQALRYMRSPESEQVNFKNLCLMIYWCKLAGIWLPGLEALQKVYVGVNSRRIGDTTIDGTILRPDPPSRELGEFCALLCLPNLSEVYFAHLDGNSDISSEITDLFPDGLQPLLNKTSPVQTIIIDKLEASLSEQLMEFLTKSPSSLKNLAIRFHPFNEYGNCRRDDTSDGKQRSQELTQKLAQHQHSSLQRLCFYTEAVRDGLSDWNWVAPSQRAIFDDIRVAYFYWTMMEEEMASRAAAVRSRSELLDQLVQVFRSQFPATIEMIYFNGFSRSRSIFQSAEFDDAPLDYIDDVVEAMITSERYKNLKAVHLRDIQAEATPDETPDYFPFPKTMKAAEERGVYVHVKGSKPPPWFSFKGEFIPIPTRDCLVTGQFLPEEEDPYLVHCAWEDQGMPVALSGAESAQT</sequence>
<reference evidence="1" key="1">
    <citation type="submission" date="2021-10" db="EMBL/GenBank/DDBJ databases">
        <authorList>
            <person name="Piombo E."/>
        </authorList>
    </citation>
    <scope>NUCLEOTIDE SEQUENCE</scope>
</reference>
<dbReference type="OrthoDB" id="5127381at2759"/>